<dbReference type="AlphaFoldDB" id="A0A430AW91"/>
<reference evidence="2 3" key="1">
    <citation type="submission" date="2017-05" db="EMBL/GenBank/DDBJ databases">
        <title>Vagococcus spp. assemblies.</title>
        <authorList>
            <person name="Gulvik C.A."/>
        </authorList>
    </citation>
    <scope>NUCLEOTIDE SEQUENCE [LARGE SCALE GENOMIC DNA]</scope>
    <source>
        <strain evidence="2 3">SS1714</strain>
    </source>
</reference>
<dbReference type="PANTHER" id="PTHR41878:SF1">
    <property type="entry name" value="TNPR PROTEIN"/>
    <property type="match status" value="1"/>
</dbReference>
<dbReference type="Proteomes" id="UP000288028">
    <property type="component" value="Unassembled WGS sequence"/>
</dbReference>
<dbReference type="EMBL" id="NGKB01000011">
    <property type="protein sequence ID" value="RSU12332.1"/>
    <property type="molecule type" value="Genomic_DNA"/>
</dbReference>
<gene>
    <name evidence="2" type="ORF">CBF28_10860</name>
</gene>
<dbReference type="RefSeq" id="WP_126795159.1">
    <property type="nucleotide sequence ID" value="NZ_CP060720.1"/>
</dbReference>
<protein>
    <recommendedName>
        <fullName evidence="1">Plasmid pRiA4b Orf3-like domain-containing protein</fullName>
    </recommendedName>
</protein>
<evidence type="ECO:0000259" key="1">
    <source>
        <dbReference type="Pfam" id="PF07929"/>
    </source>
</evidence>
<comment type="caution">
    <text evidence="2">The sequence shown here is derived from an EMBL/GenBank/DDBJ whole genome shotgun (WGS) entry which is preliminary data.</text>
</comment>
<organism evidence="2 3">
    <name type="scientific">Vagococcus carniphilus</name>
    <dbReference type="NCBI Taxonomy" id="218144"/>
    <lineage>
        <taxon>Bacteria</taxon>
        <taxon>Bacillati</taxon>
        <taxon>Bacillota</taxon>
        <taxon>Bacilli</taxon>
        <taxon>Lactobacillales</taxon>
        <taxon>Enterococcaceae</taxon>
        <taxon>Vagococcus</taxon>
    </lineage>
</organism>
<evidence type="ECO:0000313" key="3">
    <source>
        <dbReference type="Proteomes" id="UP000288028"/>
    </source>
</evidence>
<accession>A0A430AW91</accession>
<keyword evidence="3" id="KW-1185">Reference proteome</keyword>
<proteinExistence type="predicted"/>
<dbReference type="SUPFAM" id="SSF159941">
    <property type="entry name" value="MM3350-like"/>
    <property type="match status" value="1"/>
</dbReference>
<dbReference type="GeneID" id="95581166"/>
<dbReference type="Pfam" id="PF07929">
    <property type="entry name" value="PRiA4_ORF3"/>
    <property type="match status" value="1"/>
</dbReference>
<dbReference type="Gene3D" id="3.10.290.30">
    <property type="entry name" value="MM3350-like"/>
    <property type="match status" value="1"/>
</dbReference>
<dbReference type="PANTHER" id="PTHR41878">
    <property type="entry name" value="LEXA REPRESSOR-RELATED"/>
    <property type="match status" value="1"/>
</dbReference>
<feature type="domain" description="Plasmid pRiA4b Orf3-like" evidence="1">
    <location>
        <begin position="206"/>
        <end position="391"/>
    </location>
</feature>
<evidence type="ECO:0000313" key="2">
    <source>
        <dbReference type="EMBL" id="RSU12332.1"/>
    </source>
</evidence>
<dbReference type="OrthoDB" id="9801392at2"/>
<dbReference type="InterPro" id="IPR024047">
    <property type="entry name" value="MM3350-like_sf"/>
</dbReference>
<sequence length="402" mass="47019">MYHKWIKEYGKTDGFLKAYKGVTGAPFGLENEEGVLTQEDFLQILEDFRMVILKELKVDIDNWNAGVFVMGLVDFIPKYIEIDNTVILEFQIILSNFLLYLEEKDYLENTNELIIAMVEFMPVCLNRNLDTKYWSSLKRKNIESYMEYMDDQMEMLSDLLDDLEEAEISNNFFPLTNKQQNQDKIIPMKPSQIIPFEGANKKTSNKIYQLRIDIVGAKPPIWRRILVPAEMTFEDLHEIIQTVFGWNTAHLYQFNVGSVILSDFEAEELLGEPTQFYFEPQVKKDMAKTKLSQLVNLGDKFEYIYDFGDSWEHKIVVEECLDKDPSIPFYPYCTKGKRTAPFEDFGGIERFDDFVASFKKNANKKSVQDVLEWAVGEDIERYHPDHVDIEEINEILGMSFLE</sequence>
<name>A0A430AW91_9ENTE</name>
<dbReference type="InterPro" id="IPR012912">
    <property type="entry name" value="Plasmid_pRiA4b_Orf3-like"/>
</dbReference>